<gene>
    <name evidence="3" type="ORF">DAQ1742_01862</name>
</gene>
<evidence type="ECO:0000313" key="4">
    <source>
        <dbReference type="Proteomes" id="UP000294820"/>
    </source>
</evidence>
<dbReference type="PIRSF" id="PIRSF000103">
    <property type="entry name" value="HIBADH"/>
    <property type="match status" value="1"/>
</dbReference>
<feature type="domain" description="6-phosphogluconate dehydrogenase NADP-binding" evidence="2">
    <location>
        <begin position="2"/>
        <end position="155"/>
    </location>
</feature>
<dbReference type="PANTHER" id="PTHR43580">
    <property type="entry name" value="OXIDOREDUCTASE GLYR1-RELATED"/>
    <property type="match status" value="1"/>
</dbReference>
<dbReference type="PANTHER" id="PTHR43580:SF2">
    <property type="entry name" value="CYTOKINE-LIKE NUCLEAR FACTOR N-PAC"/>
    <property type="match status" value="1"/>
</dbReference>
<accession>A0A375AB31</accession>
<dbReference type="GO" id="GO:0008679">
    <property type="term" value="F:2-hydroxy-3-oxopropionate reductase activity"/>
    <property type="evidence" value="ECO:0007669"/>
    <property type="project" value="UniProtKB-EC"/>
</dbReference>
<name>A0A375AB31_9GAMM</name>
<dbReference type="Proteomes" id="UP000294820">
    <property type="component" value="Chromosome 1"/>
</dbReference>
<dbReference type="InterPro" id="IPR006115">
    <property type="entry name" value="6PGDH_NADP-bd"/>
</dbReference>
<keyword evidence="4" id="KW-1185">Reference proteome</keyword>
<keyword evidence="1 3" id="KW-0560">Oxidoreductase</keyword>
<sequence>MKIAVIGTGIMGSGLAIALMNSGHEVYVYNRTKEKAALLVSKGAILAETPADAIKCADASILVLANAESVKNVILSDDVLPVLKGARILNASTTTSFEISEISSAVSLHGGELSETSIMVGGESLQNKEGAFILACPETAEEFWSEILSSVGVVMFRAGDTGDASKAEVPMLFSSLFNSILLAYSAVATEKLGLPKEIIKKSIDAAGIPGAEWILPSILEHDYTNVMASVESYKQVSETAKRYVHSLGMPAEIVDAIDTLYGVALSKGLGKLDGGAVSQLFRGK</sequence>
<dbReference type="AlphaFoldDB" id="A0A375AB31"/>
<dbReference type="Gene3D" id="3.40.50.720">
    <property type="entry name" value="NAD(P)-binding Rossmann-like Domain"/>
    <property type="match status" value="1"/>
</dbReference>
<dbReference type="RefSeq" id="WP_067487121.1">
    <property type="nucleotide sequence ID" value="NZ_LT615367.1"/>
</dbReference>
<proteinExistence type="predicted"/>
<protein>
    <submittedName>
        <fullName evidence="3">2-hydroxy-3-oxopropionate reductase</fullName>
        <ecNumber evidence="3">1.1.1.60</ecNumber>
    </submittedName>
</protein>
<dbReference type="GO" id="GO:0050661">
    <property type="term" value="F:NADP binding"/>
    <property type="evidence" value="ECO:0007669"/>
    <property type="project" value="InterPro"/>
</dbReference>
<organism evidence="3 4">
    <name type="scientific">Dickeya aquatica</name>
    <dbReference type="NCBI Taxonomy" id="1401087"/>
    <lineage>
        <taxon>Bacteria</taxon>
        <taxon>Pseudomonadati</taxon>
        <taxon>Pseudomonadota</taxon>
        <taxon>Gammaproteobacteria</taxon>
        <taxon>Enterobacterales</taxon>
        <taxon>Pectobacteriaceae</taxon>
        <taxon>Dickeya</taxon>
    </lineage>
</organism>
<evidence type="ECO:0000259" key="2">
    <source>
        <dbReference type="Pfam" id="PF03446"/>
    </source>
</evidence>
<dbReference type="SUPFAM" id="SSF51735">
    <property type="entry name" value="NAD(P)-binding Rossmann-fold domains"/>
    <property type="match status" value="1"/>
</dbReference>
<dbReference type="InterPro" id="IPR036291">
    <property type="entry name" value="NAD(P)-bd_dom_sf"/>
</dbReference>
<reference evidence="3 4" key="1">
    <citation type="submission" date="2016-09" db="EMBL/GenBank/DDBJ databases">
        <authorList>
            <person name="Reverchon S."/>
            <person name="Nasser W."/>
            <person name="Leonard S."/>
            <person name="Brochier C."/>
            <person name="Duprey A."/>
        </authorList>
    </citation>
    <scope>NUCLEOTIDE SEQUENCE [LARGE SCALE GENOMIC DNA]</scope>
    <source>
        <strain evidence="3 4">174/2</strain>
    </source>
</reference>
<dbReference type="InterPro" id="IPR015815">
    <property type="entry name" value="HIBADH-related"/>
</dbReference>
<dbReference type="Pfam" id="PF03446">
    <property type="entry name" value="NAD_binding_2"/>
    <property type="match status" value="1"/>
</dbReference>
<evidence type="ECO:0000256" key="1">
    <source>
        <dbReference type="ARBA" id="ARBA00023002"/>
    </source>
</evidence>
<dbReference type="KEGG" id="daq:DAQ1742_01862"/>
<dbReference type="EMBL" id="LT615367">
    <property type="protein sequence ID" value="SLM62799.1"/>
    <property type="molecule type" value="Genomic_DNA"/>
</dbReference>
<dbReference type="InterPro" id="IPR051265">
    <property type="entry name" value="HIBADH-related_NP60_sf"/>
</dbReference>
<evidence type="ECO:0000313" key="3">
    <source>
        <dbReference type="EMBL" id="SLM62799.1"/>
    </source>
</evidence>
<dbReference type="EC" id="1.1.1.60" evidence="3"/>